<organism evidence="2 4">
    <name type="scientific">Rhodococcus zopfii</name>
    <dbReference type="NCBI Taxonomy" id="43772"/>
    <lineage>
        <taxon>Bacteria</taxon>
        <taxon>Bacillati</taxon>
        <taxon>Actinomycetota</taxon>
        <taxon>Actinomycetes</taxon>
        <taxon>Mycobacteriales</taxon>
        <taxon>Nocardiaceae</taxon>
        <taxon>Rhodococcus</taxon>
    </lineage>
</organism>
<comment type="caution">
    <text evidence="2">The sequence shown here is derived from an EMBL/GenBank/DDBJ whole genome shotgun (WGS) entry which is preliminary data.</text>
</comment>
<name>A0ABU3WJT9_9NOCA</name>
<evidence type="ECO:0000313" key="2">
    <source>
        <dbReference type="EMBL" id="MDV2474198.1"/>
    </source>
</evidence>
<feature type="domain" description="IrrE N-terminal-like" evidence="1">
    <location>
        <begin position="25"/>
        <end position="110"/>
    </location>
</feature>
<dbReference type="EMBL" id="WBMO01000001">
    <property type="protein sequence ID" value="MDV2474198.1"/>
    <property type="molecule type" value="Genomic_DNA"/>
</dbReference>
<dbReference type="Proteomes" id="UP001275440">
    <property type="component" value="Unassembled WGS sequence"/>
</dbReference>
<evidence type="ECO:0000313" key="3">
    <source>
        <dbReference type="EMBL" id="MDV2478574.1"/>
    </source>
</evidence>
<dbReference type="Gene3D" id="1.10.10.2910">
    <property type="match status" value="1"/>
</dbReference>
<dbReference type="InterPro" id="IPR010359">
    <property type="entry name" value="IrrE_HExxH"/>
</dbReference>
<protein>
    <submittedName>
        <fullName evidence="2">ImmA/IrrE family metallo-endopeptidase</fullName>
    </submittedName>
</protein>
<accession>A0ABU3WJT9</accession>
<evidence type="ECO:0000313" key="4">
    <source>
        <dbReference type="Proteomes" id="UP001275440"/>
    </source>
</evidence>
<sequence length="141" mass="15997">MRTSQITTTSRRTEVQRLYEIAAAAGIFIVEGDIPGNESARYYHSHRCIVLRAGMPYVESLCALGHELGHAHHGHVCRPELDARARQERQADEYAAELLITAADYRLAEKLWGPHDGAIGHHLDVTPRIVRAWRELHSRRN</sequence>
<reference evidence="2 4" key="1">
    <citation type="submission" date="2019-10" db="EMBL/GenBank/DDBJ databases">
        <title>Draft Genome Assembly of Rhodococcus zopfii DSM44189.</title>
        <authorList>
            <person name="Sutton J.M."/>
            <person name="Akob D.M."/>
            <person name="Bushman T.J."/>
        </authorList>
    </citation>
    <scope>NUCLEOTIDE SEQUENCE [LARGE SCALE GENOMIC DNA]</scope>
    <source>
        <strain evidence="2 4">DSM 44189</strain>
    </source>
</reference>
<dbReference type="Pfam" id="PF06114">
    <property type="entry name" value="Peptidase_M78"/>
    <property type="match status" value="1"/>
</dbReference>
<gene>
    <name evidence="2" type="ORF">F8M49_00130</name>
    <name evidence="3" type="ORF">F8M49_29890</name>
</gene>
<keyword evidence="4" id="KW-1185">Reference proteome</keyword>
<evidence type="ECO:0000259" key="1">
    <source>
        <dbReference type="Pfam" id="PF06114"/>
    </source>
</evidence>
<proteinExistence type="predicted"/>
<dbReference type="EMBL" id="WBMO01000005">
    <property type="protein sequence ID" value="MDV2478574.1"/>
    <property type="molecule type" value="Genomic_DNA"/>
</dbReference>